<proteinExistence type="predicted"/>
<comment type="caution">
    <text evidence="2">The sequence shown here is derived from an EMBL/GenBank/DDBJ whole genome shotgun (WGS) entry which is preliminary data.</text>
</comment>
<evidence type="ECO:0000313" key="2">
    <source>
        <dbReference type="EMBL" id="TLD68594.1"/>
    </source>
</evidence>
<dbReference type="EMBL" id="VAUV01000022">
    <property type="protein sequence ID" value="TLD68594.1"/>
    <property type="molecule type" value="Genomic_DNA"/>
</dbReference>
<dbReference type="AlphaFoldDB" id="A0A5R8K8B9"/>
<feature type="signal peptide" evidence="1">
    <location>
        <begin position="1"/>
        <end position="24"/>
    </location>
</feature>
<dbReference type="RefSeq" id="WP_138088471.1">
    <property type="nucleotide sequence ID" value="NZ_VAUV01000022.1"/>
</dbReference>
<accession>A0A5R8K8B9</accession>
<gene>
    <name evidence="2" type="ORF">FEM03_21995</name>
</gene>
<name>A0A5R8K8B9_9BACT</name>
<evidence type="ECO:0008006" key="4">
    <source>
        <dbReference type="Google" id="ProtNLM"/>
    </source>
</evidence>
<evidence type="ECO:0000256" key="1">
    <source>
        <dbReference type="SAM" id="SignalP"/>
    </source>
</evidence>
<dbReference type="OrthoDB" id="9989868at2"/>
<protein>
    <recommendedName>
        <fullName evidence="4">PEP-CTERM sorting domain-containing protein</fullName>
    </recommendedName>
</protein>
<reference evidence="2 3" key="1">
    <citation type="submission" date="2019-05" db="EMBL/GenBank/DDBJ databases">
        <title>Verrucobacter flavum gen. nov., sp. nov. a new member of the family Verrucomicrobiaceae.</title>
        <authorList>
            <person name="Szuroczki S."/>
            <person name="Abbaszade G."/>
            <person name="Szabo A."/>
            <person name="Felfoldi T."/>
            <person name="Schumann P."/>
            <person name="Boka K."/>
            <person name="Keki Z."/>
            <person name="Toumi M."/>
            <person name="Toth E."/>
        </authorList>
    </citation>
    <scope>NUCLEOTIDE SEQUENCE [LARGE SCALE GENOMIC DNA]</scope>
    <source>
        <strain evidence="2 3">MG-N-17</strain>
    </source>
</reference>
<sequence>MYRKFLSGLLSVLVFAGAMGGSHAATMVHYVVIQEQKDGVLGKTQAFKVEYDTAIVATLDNNPAVPDDSQDLLNFIFGIPASSSGPGYSHVAGDATNNAKYFNFGGNLGFSVRGFVINGDPIILAPVGFDGNYWASSVHLGGYDYIDFDDGPLSGNYTGTGWEYGRSGQTGRLLGNNSIDAYVYGDGSAFPTLTVSQIYGLNYQLFASGAGYTISYLVPEPGRAMLLLAGLVMVVGYGRRRVI</sequence>
<evidence type="ECO:0000313" key="3">
    <source>
        <dbReference type="Proteomes" id="UP000306196"/>
    </source>
</evidence>
<dbReference type="Proteomes" id="UP000306196">
    <property type="component" value="Unassembled WGS sequence"/>
</dbReference>
<feature type="chain" id="PRO_5024287903" description="PEP-CTERM sorting domain-containing protein" evidence="1">
    <location>
        <begin position="25"/>
        <end position="243"/>
    </location>
</feature>
<keyword evidence="3" id="KW-1185">Reference proteome</keyword>
<organism evidence="2 3">
    <name type="scientific">Phragmitibacter flavus</name>
    <dbReference type="NCBI Taxonomy" id="2576071"/>
    <lineage>
        <taxon>Bacteria</taxon>
        <taxon>Pseudomonadati</taxon>
        <taxon>Verrucomicrobiota</taxon>
        <taxon>Verrucomicrobiia</taxon>
        <taxon>Verrucomicrobiales</taxon>
        <taxon>Verrucomicrobiaceae</taxon>
        <taxon>Phragmitibacter</taxon>
    </lineage>
</organism>
<keyword evidence="1" id="KW-0732">Signal</keyword>